<feature type="transmembrane region" description="Helical" evidence="2">
    <location>
        <begin position="12"/>
        <end position="28"/>
    </location>
</feature>
<dbReference type="PROSITE" id="PS51257">
    <property type="entry name" value="PROKAR_LIPOPROTEIN"/>
    <property type="match status" value="1"/>
</dbReference>
<dbReference type="PANTHER" id="PTHR21180">
    <property type="entry name" value="ENDONUCLEASE/EXONUCLEASE/PHOSPHATASE FAMILY DOMAIN-CONTAINING PROTEIN 1"/>
    <property type="match status" value="1"/>
</dbReference>
<gene>
    <name evidence="4" type="primary">comEA</name>
    <name evidence="5" type="ORF">EAI93_00525</name>
    <name evidence="4" type="ORF">ERS852456_00933</name>
</gene>
<dbReference type="Gene3D" id="1.10.150.310">
    <property type="entry name" value="Tex RuvX-like domain-like"/>
    <property type="match status" value="1"/>
</dbReference>
<dbReference type="RefSeq" id="WP_004845610.1">
    <property type="nucleotide sequence ID" value="NZ_AP028249.1"/>
</dbReference>
<dbReference type="GO" id="GO:0003677">
    <property type="term" value="F:DNA binding"/>
    <property type="evidence" value="ECO:0007669"/>
    <property type="project" value="UniProtKB-KW"/>
</dbReference>
<dbReference type="EMBL" id="RCYR01000001">
    <property type="protein sequence ID" value="RYS82226.1"/>
    <property type="molecule type" value="Genomic_DNA"/>
</dbReference>
<evidence type="ECO:0000313" key="5">
    <source>
        <dbReference type="EMBL" id="RYS82226.1"/>
    </source>
</evidence>
<reference evidence="5 7" key="2">
    <citation type="journal article" date="2019" name="Science, e1252229">
        <title>Invertible promoters mediate bacterial phase variation, antibiotic resistance, and host adaptation in the gut.</title>
        <authorList>
            <person name="Jiang X."/>
            <person name="Hall A.B."/>
            <person name="Arthur T.D."/>
            <person name="Plichta D.R."/>
            <person name="Covington C.T."/>
            <person name="Poyet M."/>
            <person name="Crothers J."/>
            <person name="Moses P.L."/>
            <person name="Tolonen A.C."/>
            <person name="Vlamakis H."/>
            <person name="Alm E.J."/>
            <person name="Xavier R.J."/>
        </authorList>
    </citation>
    <scope>NUCLEOTIDE SEQUENCE [LARGE SCALE GENOMIC DNA]</scope>
    <source>
        <strain evidence="5">Aa_0143</strain>
        <strain evidence="7">aa_0143</strain>
    </source>
</reference>
<dbReference type="Pfam" id="PF10531">
    <property type="entry name" value="SLBB"/>
    <property type="match status" value="1"/>
</dbReference>
<keyword evidence="2" id="KW-0812">Transmembrane</keyword>
<dbReference type="InterPro" id="IPR010994">
    <property type="entry name" value="RuvA_2-like"/>
</dbReference>
<evidence type="ECO:0000259" key="3">
    <source>
        <dbReference type="SMART" id="SM00278"/>
    </source>
</evidence>
<protein>
    <submittedName>
        <fullName evidence="4">ComE operon protein 1</fullName>
    </submittedName>
    <submittedName>
        <fullName evidence="5">ComEA family DNA-binding protein</fullName>
    </submittedName>
</protein>
<organism evidence="4 6">
    <name type="scientific">[Ruminococcus] torques</name>
    <dbReference type="NCBI Taxonomy" id="33039"/>
    <lineage>
        <taxon>Bacteria</taxon>
        <taxon>Bacillati</taxon>
        <taxon>Bacillota</taxon>
        <taxon>Clostridia</taxon>
        <taxon>Lachnospirales</taxon>
        <taxon>Lachnospiraceae</taxon>
        <taxon>Mediterraneibacter</taxon>
    </lineage>
</organism>
<dbReference type="GO" id="GO:0015628">
    <property type="term" value="P:protein secretion by the type II secretion system"/>
    <property type="evidence" value="ECO:0007669"/>
    <property type="project" value="TreeGrafter"/>
</dbReference>
<dbReference type="Proteomes" id="UP000292665">
    <property type="component" value="Unassembled WGS sequence"/>
</dbReference>
<feature type="domain" description="Helix-hairpin-helix DNA-binding motif class 1" evidence="3">
    <location>
        <begin position="173"/>
        <end position="192"/>
    </location>
</feature>
<dbReference type="Proteomes" id="UP000095787">
    <property type="component" value="Unassembled WGS sequence"/>
</dbReference>
<dbReference type="Pfam" id="PF12836">
    <property type="entry name" value="HHH_3"/>
    <property type="match status" value="1"/>
</dbReference>
<dbReference type="GO" id="GO:0015627">
    <property type="term" value="C:type II protein secretion system complex"/>
    <property type="evidence" value="ECO:0007669"/>
    <property type="project" value="TreeGrafter"/>
</dbReference>
<reference evidence="4 6" key="1">
    <citation type="submission" date="2015-09" db="EMBL/GenBank/DDBJ databases">
        <authorList>
            <consortium name="Pathogen Informatics"/>
        </authorList>
    </citation>
    <scope>NUCLEOTIDE SEQUENCE [LARGE SCALE GENOMIC DNA]</scope>
    <source>
        <strain evidence="4 6">2789STDY5834841</strain>
    </source>
</reference>
<dbReference type="Gene3D" id="3.10.560.10">
    <property type="entry name" value="Outer membrane lipoprotein wza domain like"/>
    <property type="match status" value="1"/>
</dbReference>
<dbReference type="GO" id="GO:0006281">
    <property type="term" value="P:DNA repair"/>
    <property type="evidence" value="ECO:0007669"/>
    <property type="project" value="InterPro"/>
</dbReference>
<evidence type="ECO:0000313" key="7">
    <source>
        <dbReference type="Proteomes" id="UP000292665"/>
    </source>
</evidence>
<evidence type="ECO:0000313" key="6">
    <source>
        <dbReference type="Proteomes" id="UP000095787"/>
    </source>
</evidence>
<dbReference type="NCBIfam" id="TIGR00426">
    <property type="entry name" value="competence protein ComEA helix-hairpin-helix repeat region"/>
    <property type="match status" value="1"/>
</dbReference>
<dbReference type="GeneID" id="97329105"/>
<dbReference type="SUPFAM" id="SSF47781">
    <property type="entry name" value="RuvA domain 2-like"/>
    <property type="match status" value="1"/>
</dbReference>
<dbReference type="EMBL" id="CYZO01000009">
    <property type="protein sequence ID" value="CUN83456.1"/>
    <property type="molecule type" value="Genomic_DNA"/>
</dbReference>
<feature type="region of interest" description="Disordered" evidence="1">
    <location>
        <begin position="40"/>
        <end position="78"/>
    </location>
</feature>
<name>A0A174A7I0_9FIRM</name>
<proteinExistence type="predicted"/>
<accession>A0A174A7I0</accession>
<dbReference type="AlphaFoldDB" id="A0A174A7I0"/>
<evidence type="ECO:0000313" key="4">
    <source>
        <dbReference type="EMBL" id="CUN83456.1"/>
    </source>
</evidence>
<feature type="compositionally biased region" description="Basic and acidic residues" evidence="1">
    <location>
        <begin position="47"/>
        <end position="72"/>
    </location>
</feature>
<dbReference type="SMART" id="SM00278">
    <property type="entry name" value="HhH1"/>
    <property type="match status" value="2"/>
</dbReference>
<dbReference type="InterPro" id="IPR003583">
    <property type="entry name" value="Hlx-hairpin-Hlx_DNA-bd_motif"/>
</dbReference>
<dbReference type="InterPro" id="IPR004509">
    <property type="entry name" value="Competence_ComEA_HhH"/>
</dbReference>
<keyword evidence="2" id="KW-0472">Membrane</keyword>
<keyword evidence="5" id="KW-0238">DNA-binding</keyword>
<evidence type="ECO:0000256" key="1">
    <source>
        <dbReference type="SAM" id="MobiDB-lite"/>
    </source>
</evidence>
<keyword evidence="2" id="KW-1133">Transmembrane helix</keyword>
<sequence length="225" mass="24820">MQDNQKKYRKKYAVMTVFFLISASFLFGCGNKDSAVPETEEFLFSAEEEKSDHTSQKSEEPAEKAERKKAEADSGTVEENPERKKVFVYVCGEVQASGVYELEQDSRVFEAIAKAGGLTENAAAEAVNQARVVVDGEQIYVPSLDEVKGAGVVSEVTERTDDGKININTAEKEELMTLTGVGEAKAQSIIAYREEHGGFQSIEELMQIEGIKEGVFNKIKEDITI</sequence>
<dbReference type="PANTHER" id="PTHR21180:SF32">
    <property type="entry name" value="ENDONUCLEASE_EXONUCLEASE_PHOSPHATASE FAMILY DOMAIN-CONTAINING PROTEIN 1"/>
    <property type="match status" value="1"/>
</dbReference>
<dbReference type="InterPro" id="IPR019554">
    <property type="entry name" value="Soluble_ligand-bd"/>
</dbReference>
<dbReference type="InterPro" id="IPR051675">
    <property type="entry name" value="Endo/Exo/Phosphatase_dom_1"/>
</dbReference>
<evidence type="ECO:0000256" key="2">
    <source>
        <dbReference type="SAM" id="Phobius"/>
    </source>
</evidence>
<feature type="domain" description="Helix-hairpin-helix DNA-binding motif class 1" evidence="3">
    <location>
        <begin position="203"/>
        <end position="222"/>
    </location>
</feature>